<proteinExistence type="predicted"/>
<evidence type="ECO:0000256" key="1">
    <source>
        <dbReference type="SAM" id="SignalP"/>
    </source>
</evidence>
<reference evidence="3" key="1">
    <citation type="submission" date="2020-05" db="EMBL/GenBank/DDBJ databases">
        <title>Nod-independent and nitrogen-fixing Bradyrhizobium aeschynomene sp. nov. isolated from nodules of Aeschynomene indica.</title>
        <authorList>
            <person name="Zhang Z."/>
        </authorList>
    </citation>
    <scope>NUCLEOTIDE SEQUENCE</scope>
    <source>
        <strain evidence="3">83012</strain>
    </source>
</reference>
<keyword evidence="4" id="KW-1185">Reference proteome</keyword>
<dbReference type="Pfam" id="PF08239">
    <property type="entry name" value="SH3_3"/>
    <property type="match status" value="1"/>
</dbReference>
<gene>
    <name evidence="3" type="ORF">HL667_01380</name>
</gene>
<evidence type="ECO:0000313" key="3">
    <source>
        <dbReference type="EMBL" id="NPU63644.1"/>
    </source>
</evidence>
<organism evidence="3 4">
    <name type="scientific">Bradyrhizobium aeschynomenes</name>
    <dbReference type="NCBI Taxonomy" id="2734909"/>
    <lineage>
        <taxon>Bacteria</taxon>
        <taxon>Pseudomonadati</taxon>
        <taxon>Pseudomonadota</taxon>
        <taxon>Alphaproteobacteria</taxon>
        <taxon>Hyphomicrobiales</taxon>
        <taxon>Nitrobacteraceae</taxon>
        <taxon>Bradyrhizobium</taxon>
    </lineage>
</organism>
<keyword evidence="1" id="KW-0732">Signal</keyword>
<feature type="domain" description="SH3b" evidence="2">
    <location>
        <begin position="32"/>
        <end position="80"/>
    </location>
</feature>
<dbReference type="Gene3D" id="2.30.30.40">
    <property type="entry name" value="SH3 Domains"/>
    <property type="match status" value="1"/>
</dbReference>
<name>A0ABX2C5S9_9BRAD</name>
<dbReference type="InterPro" id="IPR003646">
    <property type="entry name" value="SH3-like_bac-type"/>
</dbReference>
<comment type="caution">
    <text evidence="3">The sequence shown here is derived from an EMBL/GenBank/DDBJ whole genome shotgun (WGS) entry which is preliminary data.</text>
</comment>
<evidence type="ECO:0000313" key="4">
    <source>
        <dbReference type="Proteomes" id="UP000886476"/>
    </source>
</evidence>
<feature type="signal peptide" evidence="1">
    <location>
        <begin position="1"/>
        <end position="22"/>
    </location>
</feature>
<evidence type="ECO:0000259" key="2">
    <source>
        <dbReference type="Pfam" id="PF08239"/>
    </source>
</evidence>
<dbReference type="Proteomes" id="UP000886476">
    <property type="component" value="Unassembled WGS sequence"/>
</dbReference>
<dbReference type="RefSeq" id="WP_172108282.1">
    <property type="nucleotide sequence ID" value="NZ_JABFDM010000006.1"/>
</dbReference>
<dbReference type="EMBL" id="JABFDN010000001">
    <property type="protein sequence ID" value="NPU63644.1"/>
    <property type="molecule type" value="Genomic_DNA"/>
</dbReference>
<sequence length="89" mass="9711">MKSTLTAVAATLLCLSVSSVEASPARVLNMAAMRASPGTSYAIVAVVPRGKIVNARYCISNGWCRVKWRGRLGWINGKLLRTRLIHRRG</sequence>
<accession>A0ABX2C5S9</accession>
<feature type="chain" id="PRO_5045932628" evidence="1">
    <location>
        <begin position="23"/>
        <end position="89"/>
    </location>
</feature>
<protein>
    <submittedName>
        <fullName evidence="3">SH3 domain-containing protein</fullName>
    </submittedName>
</protein>